<feature type="signal peptide" evidence="2">
    <location>
        <begin position="1"/>
        <end position="22"/>
    </location>
</feature>
<evidence type="ECO:0000313" key="3">
    <source>
        <dbReference type="EMBL" id="GBP43695.1"/>
    </source>
</evidence>
<name>A0A4C1W0W7_EUMVA</name>
<evidence type="ECO:0000256" key="2">
    <source>
        <dbReference type="SAM" id="SignalP"/>
    </source>
</evidence>
<feature type="compositionally biased region" description="Basic and acidic residues" evidence="1">
    <location>
        <begin position="113"/>
        <end position="128"/>
    </location>
</feature>
<evidence type="ECO:0000313" key="4">
    <source>
        <dbReference type="Proteomes" id="UP000299102"/>
    </source>
</evidence>
<gene>
    <name evidence="3" type="ORF">EVAR_30529_1</name>
</gene>
<protein>
    <submittedName>
        <fullName evidence="3">Uncharacterized protein</fullName>
    </submittedName>
</protein>
<sequence>MEKQEIIIYYLVSWLIWYSASGDETRRSTDCGVACARAGGVCYGVIMGRPGGSSVDVAPKQAISRGRYRFLKRIDWRISKIDQKHISAVPEREPPRDCFFVKGGPPSYISPDKNPRGAEGLRRPDPRRTGKTIGRRAALNNGCGPPLLYIFLLRSPAGSARRGRAPYTLARSLIAHSSHSLALPVSPPSAPLAPRPAPRPREAVRRRNFQTPRILSGFECLNSRTRTAARVRARRAGRGRPCRLRSVRRAQTGLFRQLKVYINNL</sequence>
<dbReference type="EMBL" id="BGZK01000440">
    <property type="protein sequence ID" value="GBP43695.1"/>
    <property type="molecule type" value="Genomic_DNA"/>
</dbReference>
<keyword evidence="2" id="KW-0732">Signal</keyword>
<comment type="caution">
    <text evidence="3">The sequence shown here is derived from an EMBL/GenBank/DDBJ whole genome shotgun (WGS) entry which is preliminary data.</text>
</comment>
<feature type="region of interest" description="Disordered" evidence="1">
    <location>
        <begin position="109"/>
        <end position="132"/>
    </location>
</feature>
<accession>A0A4C1W0W7</accession>
<reference evidence="3 4" key="1">
    <citation type="journal article" date="2019" name="Commun. Biol.">
        <title>The bagworm genome reveals a unique fibroin gene that provides high tensile strength.</title>
        <authorList>
            <person name="Kono N."/>
            <person name="Nakamura H."/>
            <person name="Ohtoshi R."/>
            <person name="Tomita M."/>
            <person name="Numata K."/>
            <person name="Arakawa K."/>
        </authorList>
    </citation>
    <scope>NUCLEOTIDE SEQUENCE [LARGE SCALE GENOMIC DNA]</scope>
</reference>
<proteinExistence type="predicted"/>
<organism evidence="3 4">
    <name type="scientific">Eumeta variegata</name>
    <name type="common">Bagworm moth</name>
    <name type="synonym">Eumeta japonica</name>
    <dbReference type="NCBI Taxonomy" id="151549"/>
    <lineage>
        <taxon>Eukaryota</taxon>
        <taxon>Metazoa</taxon>
        <taxon>Ecdysozoa</taxon>
        <taxon>Arthropoda</taxon>
        <taxon>Hexapoda</taxon>
        <taxon>Insecta</taxon>
        <taxon>Pterygota</taxon>
        <taxon>Neoptera</taxon>
        <taxon>Endopterygota</taxon>
        <taxon>Lepidoptera</taxon>
        <taxon>Glossata</taxon>
        <taxon>Ditrysia</taxon>
        <taxon>Tineoidea</taxon>
        <taxon>Psychidae</taxon>
        <taxon>Oiketicinae</taxon>
        <taxon>Eumeta</taxon>
    </lineage>
</organism>
<dbReference type="Proteomes" id="UP000299102">
    <property type="component" value="Unassembled WGS sequence"/>
</dbReference>
<keyword evidence="4" id="KW-1185">Reference proteome</keyword>
<evidence type="ECO:0000256" key="1">
    <source>
        <dbReference type="SAM" id="MobiDB-lite"/>
    </source>
</evidence>
<feature type="chain" id="PRO_5020025413" evidence="2">
    <location>
        <begin position="23"/>
        <end position="265"/>
    </location>
</feature>
<dbReference type="AlphaFoldDB" id="A0A4C1W0W7"/>